<reference evidence="3" key="1">
    <citation type="journal article" date="2019" name="Int. J. Syst. Evol. Microbiol.">
        <title>The Global Catalogue of Microorganisms (GCM) 10K type strain sequencing project: providing services to taxonomists for standard genome sequencing and annotation.</title>
        <authorList>
            <consortium name="The Broad Institute Genomics Platform"/>
            <consortium name="The Broad Institute Genome Sequencing Center for Infectious Disease"/>
            <person name="Wu L."/>
            <person name="Ma J."/>
        </authorList>
    </citation>
    <scope>NUCLEOTIDE SEQUENCE [LARGE SCALE GENOMIC DNA]</scope>
    <source>
        <strain evidence="3">CCUG 63369</strain>
    </source>
</reference>
<evidence type="ECO:0000259" key="1">
    <source>
        <dbReference type="PROSITE" id="PS50035"/>
    </source>
</evidence>
<keyword evidence="3" id="KW-1185">Reference proteome</keyword>
<sequence length="263" mass="27342">MAEEPDGWTEVVDALARLAARLPAGHVRAWAAVLRRRCEPGRSLEAELIAGVPGGGSAPLAADLAAVWRRSPATSGEAMALALLAASEVSERAERHRAQMVVTGPSTSEQSTRLTSAAITQLVDSARHELLVVSFAAYRSAGLVGALAAAAARGVRVDLVLEDTTGASGAFTGLAGKAGFWHWPRAERGAGGRASLHAKVVAADRKHALVGSANLTGHALNENIEAGVLLHAPLAVDRLVGHFRSLMHADGPLRPLRGGGRQW</sequence>
<evidence type="ECO:0000313" key="3">
    <source>
        <dbReference type="Proteomes" id="UP001596956"/>
    </source>
</evidence>
<dbReference type="InterPro" id="IPR047955">
    <property type="entry name" value="DrmC-like"/>
</dbReference>
<accession>A0ABW3BAG4</accession>
<dbReference type="SUPFAM" id="SSF56024">
    <property type="entry name" value="Phospholipase D/nuclease"/>
    <property type="match status" value="1"/>
</dbReference>
<feature type="domain" description="PLD phosphodiesterase" evidence="1">
    <location>
        <begin position="192"/>
        <end position="219"/>
    </location>
</feature>
<dbReference type="InterPro" id="IPR001736">
    <property type="entry name" value="PLipase_D/transphosphatidylase"/>
</dbReference>
<name>A0ABW3BAG4_9ACTN</name>
<dbReference type="Proteomes" id="UP001596956">
    <property type="component" value="Unassembled WGS sequence"/>
</dbReference>
<proteinExistence type="predicted"/>
<dbReference type="PANTHER" id="PTHR21248:SF22">
    <property type="entry name" value="PHOSPHOLIPASE D"/>
    <property type="match status" value="1"/>
</dbReference>
<dbReference type="Pfam" id="PF13091">
    <property type="entry name" value="PLDc_2"/>
    <property type="match status" value="1"/>
</dbReference>
<dbReference type="PANTHER" id="PTHR21248">
    <property type="entry name" value="CARDIOLIPIN SYNTHASE"/>
    <property type="match status" value="1"/>
</dbReference>
<protein>
    <submittedName>
        <fullName evidence="2">DISARM system phospholipase D-like protein DrmC</fullName>
    </submittedName>
</protein>
<evidence type="ECO:0000313" key="2">
    <source>
        <dbReference type="EMBL" id="MFD0799911.1"/>
    </source>
</evidence>
<dbReference type="PROSITE" id="PS50035">
    <property type="entry name" value="PLD"/>
    <property type="match status" value="1"/>
</dbReference>
<organism evidence="2 3">
    <name type="scientific">Streptomonospora algeriensis</name>
    <dbReference type="NCBI Taxonomy" id="995084"/>
    <lineage>
        <taxon>Bacteria</taxon>
        <taxon>Bacillati</taxon>
        <taxon>Actinomycetota</taxon>
        <taxon>Actinomycetes</taxon>
        <taxon>Streptosporangiales</taxon>
        <taxon>Nocardiopsidaceae</taxon>
        <taxon>Streptomonospora</taxon>
    </lineage>
</organism>
<dbReference type="NCBIfam" id="NF038319">
    <property type="entry name" value="DISARM_DrmC_I"/>
    <property type="match status" value="1"/>
</dbReference>
<dbReference type="Gene3D" id="3.30.870.10">
    <property type="entry name" value="Endonuclease Chain A"/>
    <property type="match status" value="1"/>
</dbReference>
<dbReference type="EMBL" id="JBHTHR010000009">
    <property type="protein sequence ID" value="MFD0799911.1"/>
    <property type="molecule type" value="Genomic_DNA"/>
</dbReference>
<gene>
    <name evidence="2" type="primary">drmC</name>
    <name evidence="2" type="ORF">ACFQZU_01060</name>
</gene>
<dbReference type="InterPro" id="IPR025202">
    <property type="entry name" value="PLD-like_dom"/>
</dbReference>
<comment type="caution">
    <text evidence="2">The sequence shown here is derived from an EMBL/GenBank/DDBJ whole genome shotgun (WGS) entry which is preliminary data.</text>
</comment>